<evidence type="ECO:0000256" key="1">
    <source>
        <dbReference type="SAM" id="MobiDB-lite"/>
    </source>
</evidence>
<dbReference type="Proteomes" id="UP000199614">
    <property type="component" value="Unassembled WGS sequence"/>
</dbReference>
<accession>A0A1I4T3B1</accession>
<dbReference type="Gene3D" id="3.30.750.24">
    <property type="entry name" value="STAS domain"/>
    <property type="match status" value="1"/>
</dbReference>
<name>A0A1I4T3B1_PSUAM</name>
<dbReference type="EMBL" id="FOUY01000002">
    <property type="protein sequence ID" value="SFM71202.1"/>
    <property type="molecule type" value="Genomic_DNA"/>
</dbReference>
<dbReference type="OrthoDB" id="3575116at2"/>
<gene>
    <name evidence="3" type="ORF">SAMN05216207_100279</name>
</gene>
<feature type="compositionally biased region" description="Basic and acidic residues" evidence="1">
    <location>
        <begin position="144"/>
        <end position="158"/>
    </location>
</feature>
<dbReference type="AlphaFoldDB" id="A0A1I4T3B1"/>
<sequence>MDSNEPVQITVEVPDEGIRLVRVAGRLDRAGADGVLRLVSAQLELAAARRRAVRELVVDIGSVSCFEPGGLERLGRAVELAAGHAVGLSVSGCGGRVHLLPLGCRRTLSRFRTYPTADVALAALAGDRPAGGEGPPAVPAPRPPVEDTGHPGHTEQPEHAGASGNAGAPEHAVYPEDGPGPHGHRATTPVHGHGAGTGAPAPDPYRHR</sequence>
<evidence type="ECO:0000313" key="3">
    <source>
        <dbReference type="EMBL" id="SFM71202.1"/>
    </source>
</evidence>
<reference evidence="3 4" key="1">
    <citation type="submission" date="2016-10" db="EMBL/GenBank/DDBJ databases">
        <authorList>
            <person name="de Groot N.N."/>
        </authorList>
    </citation>
    <scope>NUCLEOTIDE SEQUENCE [LARGE SCALE GENOMIC DNA]</scope>
    <source>
        <strain evidence="3 4">CGMCC 4.1877</strain>
    </source>
</reference>
<proteinExistence type="predicted"/>
<dbReference type="SUPFAM" id="SSF52091">
    <property type="entry name" value="SpoIIaa-like"/>
    <property type="match status" value="1"/>
</dbReference>
<feature type="domain" description="STAS" evidence="2">
    <location>
        <begin position="16"/>
        <end position="124"/>
    </location>
</feature>
<dbReference type="RefSeq" id="WP_093336814.1">
    <property type="nucleotide sequence ID" value="NZ_FOUY01000002.1"/>
</dbReference>
<dbReference type="InterPro" id="IPR002645">
    <property type="entry name" value="STAS_dom"/>
</dbReference>
<keyword evidence="4" id="KW-1185">Reference proteome</keyword>
<dbReference type="STRING" id="260086.SAMN05216207_100279"/>
<feature type="region of interest" description="Disordered" evidence="1">
    <location>
        <begin position="126"/>
        <end position="208"/>
    </location>
</feature>
<dbReference type="InterPro" id="IPR036513">
    <property type="entry name" value="STAS_dom_sf"/>
</dbReference>
<evidence type="ECO:0000259" key="2">
    <source>
        <dbReference type="PROSITE" id="PS50801"/>
    </source>
</evidence>
<dbReference type="PROSITE" id="PS50801">
    <property type="entry name" value="STAS"/>
    <property type="match status" value="1"/>
</dbReference>
<evidence type="ECO:0000313" key="4">
    <source>
        <dbReference type="Proteomes" id="UP000199614"/>
    </source>
</evidence>
<protein>
    <recommendedName>
        <fullName evidence="2">STAS domain-containing protein</fullName>
    </recommendedName>
</protein>
<organism evidence="3 4">
    <name type="scientific">Pseudonocardia ammonioxydans</name>
    <dbReference type="NCBI Taxonomy" id="260086"/>
    <lineage>
        <taxon>Bacteria</taxon>
        <taxon>Bacillati</taxon>
        <taxon>Actinomycetota</taxon>
        <taxon>Actinomycetes</taxon>
        <taxon>Pseudonocardiales</taxon>
        <taxon>Pseudonocardiaceae</taxon>
        <taxon>Pseudonocardia</taxon>
    </lineage>
</organism>